<evidence type="ECO:0000313" key="8">
    <source>
        <dbReference type="Proteomes" id="UP001363151"/>
    </source>
</evidence>
<comment type="caution">
    <text evidence="7">The sequence shown here is derived from an EMBL/GenBank/DDBJ whole genome shotgun (WGS) entry which is preliminary data.</text>
</comment>
<feature type="compositionally biased region" description="Basic and acidic residues" evidence="5">
    <location>
        <begin position="549"/>
        <end position="563"/>
    </location>
</feature>
<feature type="compositionally biased region" description="Basic and acidic residues" evidence="5">
    <location>
        <begin position="58"/>
        <end position="80"/>
    </location>
</feature>
<feature type="region of interest" description="Disordered" evidence="5">
    <location>
        <begin position="1010"/>
        <end position="1127"/>
    </location>
</feature>
<reference evidence="7 8" key="1">
    <citation type="submission" date="2024-03" db="EMBL/GenBank/DDBJ databases">
        <title>Aureococcus anophagefferens CCMP1851 and Kratosvirus quantuckense: Draft genome of a second virus-susceptible host strain in the model system.</title>
        <authorList>
            <person name="Chase E."/>
            <person name="Truchon A.R."/>
            <person name="Schepens W."/>
            <person name="Wilhelm S.W."/>
        </authorList>
    </citation>
    <scope>NUCLEOTIDE SEQUENCE [LARGE SCALE GENOMIC DNA]</scope>
    <source>
        <strain evidence="7 8">CCMP1851</strain>
    </source>
</reference>
<feature type="compositionally biased region" description="Low complexity" evidence="5">
    <location>
        <begin position="1054"/>
        <end position="1087"/>
    </location>
</feature>
<accession>A0ABR1GF17</accession>
<proteinExistence type="predicted"/>
<dbReference type="InterPro" id="IPR057974">
    <property type="entry name" value="NUA/TPR/MLP1-2-like_dom"/>
</dbReference>
<feature type="domain" description="NUA/TPR/MLP1-2-like" evidence="6">
    <location>
        <begin position="260"/>
        <end position="349"/>
    </location>
</feature>
<feature type="coiled-coil region" evidence="4">
    <location>
        <begin position="756"/>
        <end position="783"/>
    </location>
</feature>
<gene>
    <name evidence="7" type="ORF">SO694_00010557</name>
</gene>
<feature type="region of interest" description="Disordered" evidence="5">
    <location>
        <begin position="472"/>
        <end position="493"/>
    </location>
</feature>
<keyword evidence="2 4" id="KW-0175">Coiled coil</keyword>
<feature type="coiled-coil region" evidence="4">
    <location>
        <begin position="247"/>
        <end position="284"/>
    </location>
</feature>
<keyword evidence="3" id="KW-0539">Nucleus</keyword>
<feature type="coiled-coil region" evidence="4">
    <location>
        <begin position="961"/>
        <end position="995"/>
    </location>
</feature>
<evidence type="ECO:0000256" key="2">
    <source>
        <dbReference type="ARBA" id="ARBA00023054"/>
    </source>
</evidence>
<feature type="region of interest" description="Disordered" evidence="5">
    <location>
        <begin position="637"/>
        <end position="662"/>
    </location>
</feature>
<comment type="subcellular location">
    <subcellularLocation>
        <location evidence="1">Nucleus</location>
    </subcellularLocation>
</comment>
<feature type="coiled-coil region" evidence="4">
    <location>
        <begin position="325"/>
        <end position="389"/>
    </location>
</feature>
<feature type="compositionally biased region" description="Basic and acidic residues" evidence="5">
    <location>
        <begin position="1150"/>
        <end position="1163"/>
    </location>
</feature>
<feature type="compositionally biased region" description="Basic and acidic residues" evidence="5">
    <location>
        <begin position="97"/>
        <end position="111"/>
    </location>
</feature>
<dbReference type="PANTHER" id="PTHR18898:SF2">
    <property type="entry name" value="NUCLEOPROTEIN TPR"/>
    <property type="match status" value="1"/>
</dbReference>
<evidence type="ECO:0000256" key="4">
    <source>
        <dbReference type="SAM" id="Coils"/>
    </source>
</evidence>
<feature type="region of interest" description="Disordered" evidence="5">
    <location>
        <begin position="538"/>
        <end position="563"/>
    </location>
</feature>
<feature type="compositionally biased region" description="Basic residues" evidence="5">
    <location>
        <begin position="1018"/>
        <end position="1030"/>
    </location>
</feature>
<feature type="compositionally biased region" description="Basic and acidic residues" evidence="5">
    <location>
        <begin position="1200"/>
        <end position="1212"/>
    </location>
</feature>
<dbReference type="Pfam" id="PF25785">
    <property type="entry name" value="TPR"/>
    <property type="match status" value="1"/>
</dbReference>
<feature type="compositionally biased region" description="Basic and acidic residues" evidence="5">
    <location>
        <begin position="637"/>
        <end position="647"/>
    </location>
</feature>
<name>A0ABR1GF17_AURAN</name>
<feature type="region of interest" description="Disordered" evidence="5">
    <location>
        <begin position="1189"/>
        <end position="1238"/>
    </location>
</feature>
<protein>
    <submittedName>
        <fullName evidence="7">Spindle assembly checkpoint protein</fullName>
    </submittedName>
</protein>
<evidence type="ECO:0000256" key="1">
    <source>
        <dbReference type="ARBA" id="ARBA00004123"/>
    </source>
</evidence>
<keyword evidence="8" id="KW-1185">Reference proteome</keyword>
<dbReference type="Proteomes" id="UP001363151">
    <property type="component" value="Unassembled WGS sequence"/>
</dbReference>
<evidence type="ECO:0000256" key="5">
    <source>
        <dbReference type="SAM" id="MobiDB-lite"/>
    </source>
</evidence>
<feature type="coiled-coil region" evidence="4">
    <location>
        <begin position="184"/>
        <end position="214"/>
    </location>
</feature>
<evidence type="ECO:0000256" key="3">
    <source>
        <dbReference type="ARBA" id="ARBA00023242"/>
    </source>
</evidence>
<dbReference type="EMBL" id="JBBJCI010000023">
    <property type="protein sequence ID" value="KAK7254705.1"/>
    <property type="molecule type" value="Genomic_DNA"/>
</dbReference>
<feature type="compositionally biased region" description="Basic and acidic residues" evidence="5">
    <location>
        <begin position="811"/>
        <end position="821"/>
    </location>
</feature>
<feature type="region of interest" description="Disordered" evidence="5">
    <location>
        <begin position="1150"/>
        <end position="1177"/>
    </location>
</feature>
<evidence type="ECO:0000313" key="7">
    <source>
        <dbReference type="EMBL" id="KAK7254705.1"/>
    </source>
</evidence>
<feature type="compositionally biased region" description="Basic and acidic residues" evidence="5">
    <location>
        <begin position="119"/>
        <end position="133"/>
    </location>
</feature>
<organism evidence="7 8">
    <name type="scientific">Aureococcus anophagefferens</name>
    <name type="common">Harmful bloom alga</name>
    <dbReference type="NCBI Taxonomy" id="44056"/>
    <lineage>
        <taxon>Eukaryota</taxon>
        <taxon>Sar</taxon>
        <taxon>Stramenopiles</taxon>
        <taxon>Ochrophyta</taxon>
        <taxon>Pelagophyceae</taxon>
        <taxon>Pelagomonadales</taxon>
        <taxon>Pelagomonadaceae</taxon>
        <taxon>Aureococcus</taxon>
    </lineage>
</organism>
<feature type="compositionally biased region" description="Basic and acidic residues" evidence="5">
    <location>
        <begin position="31"/>
        <end position="43"/>
    </location>
</feature>
<feature type="region of interest" description="Disordered" evidence="5">
    <location>
        <begin position="97"/>
        <end position="182"/>
    </location>
</feature>
<feature type="region of interest" description="Disordered" evidence="5">
    <location>
        <begin position="795"/>
        <end position="821"/>
    </location>
</feature>
<feature type="compositionally biased region" description="Basic and acidic residues" evidence="5">
    <location>
        <begin position="472"/>
        <end position="484"/>
    </location>
</feature>
<feature type="compositionally biased region" description="Polar residues" evidence="5">
    <location>
        <begin position="44"/>
        <end position="54"/>
    </location>
</feature>
<feature type="compositionally biased region" description="Low complexity" evidence="5">
    <location>
        <begin position="1104"/>
        <end position="1127"/>
    </location>
</feature>
<sequence>MAAVDEQTLLHDVEQRFLRLSQKLEACEKERDDLRASQGKSDEQISALTLSQSAALRGEADRAGEATHAEAARAHEGDLAAEKRLAVALVDEADAAARDRDAFEETAKKAEASGARARANLDAEVARQGAERRGARRGPGVGRRAVEGDGGGAGDADGARGSARGRAGGARARRPPPTGPAAMYERAVDAERAAERARAELKRNELYLERVAREVEKKAEVFDREVAARKSAVAAYDALAIKHHGALQELEQSKTDAAAALKRAREEKHERSDLERSKRDLALQVQELLRVRTGKSPSGLVEARLKKNSAEEQALGEQLVVFDDVAGLQQRNEQLLRVVRKLAAEAEAKKLEEAEGETSGALEQALKDLEDLKSKREQQETMVRAVVAQRDSYRDQLRARGEVAAIVAAPAAAALTADPAAAALRRAEVEADLEAAARERDLAKQATAFARDAELAAKRELAEARAAEGRLRGDLEYERSRTQRLESSAEASRLGEQAALAEAAGLHRQLDRRTDDHEKLVEDKAAWMDEKADLARAKKAADDALDGARAAKQDAEAKVEALSRENDRLVAALDGVRKLENALDAKSEAEVTSLRSRLEAAENQRGAAAQELALSQETHRVKFKALEADAAAARDEAKAAEARRATREAATAKAQAEKDGAERRLADALRSVPPSSAPASSPFVEARAAPAAADADSAATARDAYERELGLHAAHVAALNAATAACKAAVASATPALKKAAAATPEAPAPAPAAADDEAAKRLAALERQNELLHAQIAVASSTVGGCSGARGATRFAGGGDAPRAPSEVCSRVEREPSRDADAAKHKAAAEALRAQLDKVHASHVEPKHKLVAQLKAQVATKEQERVAARARVRAWRKRVDALLSKVTEKIDADEYRAVEEKLRKAEDQLADATEAAAAPARSAAAKTKIERYLRSLRADGLHRRSLTDAAAAAEKVKARAGRADASNAALKDELVRAEAKVRKAAGMMRQYKAQNAALQVKVDAVPAAPPAAAVPVRRAKARRRGRRAARGAAPRRPPRARPAPAPVKRARAATDAAAAPAAAEAAAAPPAKKSKQPTAAARRSAPYPSPRRARGRGRGAGARDGASPAAKAAAKPGAAKASPAAAKKQKATEAAALRAKLLALQKSNAEAKKTIEEKKAEPADDGAASPPPPAVLSPLAPTFVPVLSPVFPPAAPPAEDARPKAVSDVDRRKARAARFAGGAAPAPAPPDDDDEDL</sequence>
<dbReference type="PANTHER" id="PTHR18898">
    <property type="entry name" value="NUCLEOPROTEIN TPR-RELATED"/>
    <property type="match status" value="1"/>
</dbReference>
<feature type="region of interest" description="Disordered" evidence="5">
    <location>
        <begin position="31"/>
        <end position="80"/>
    </location>
</feature>
<evidence type="ECO:0000259" key="6">
    <source>
        <dbReference type="Pfam" id="PF25785"/>
    </source>
</evidence>